<dbReference type="SUPFAM" id="SSF53756">
    <property type="entry name" value="UDP-Glycosyltransferase/glycogen phosphorylase"/>
    <property type="match status" value="1"/>
</dbReference>
<dbReference type="EMBL" id="LT906470">
    <property type="protein sequence ID" value="SNV60300.1"/>
    <property type="molecule type" value="Genomic_DNA"/>
</dbReference>
<evidence type="ECO:0000256" key="1">
    <source>
        <dbReference type="ARBA" id="ARBA00006380"/>
    </source>
</evidence>
<dbReference type="PANTHER" id="PTHR42755:SF1">
    <property type="entry name" value="3-DEOXY-D-MANNO-OCTULOSONIC ACID TRANSFERASE, MITOCHONDRIAL-RELATED"/>
    <property type="match status" value="1"/>
</dbReference>
<evidence type="ECO:0000256" key="5">
    <source>
        <dbReference type="ARBA" id="ARBA00031445"/>
    </source>
</evidence>
<evidence type="ECO:0000256" key="4">
    <source>
        <dbReference type="ARBA" id="ARBA00022679"/>
    </source>
</evidence>
<keyword evidence="9" id="KW-0448">Lipopolysaccharide biosynthesis</keyword>
<keyword evidence="9" id="KW-1133">Transmembrane helix</keyword>
<evidence type="ECO:0000256" key="3">
    <source>
        <dbReference type="ARBA" id="ARBA00019077"/>
    </source>
</evidence>
<evidence type="ECO:0000313" key="11">
    <source>
        <dbReference type="EMBL" id="SNV60300.1"/>
    </source>
</evidence>
<keyword evidence="9" id="KW-1003">Cell membrane</keyword>
<dbReference type="UniPathway" id="UPA00958"/>
<keyword evidence="4 9" id="KW-0808">Transferase</keyword>
<feature type="site" description="Transition state stabilizer" evidence="8">
    <location>
        <position position="134"/>
    </location>
</feature>
<evidence type="ECO:0000256" key="2">
    <source>
        <dbReference type="ARBA" id="ARBA00012621"/>
    </source>
</evidence>
<feature type="transmembrane region" description="Helical" evidence="9">
    <location>
        <begin position="6"/>
        <end position="26"/>
    </location>
</feature>
<dbReference type="Gene3D" id="3.40.50.2000">
    <property type="entry name" value="Glycogen Phosphorylase B"/>
    <property type="match status" value="1"/>
</dbReference>
<dbReference type="InterPro" id="IPR007507">
    <property type="entry name" value="Glycos_transf_N"/>
</dbReference>
<dbReference type="FunFam" id="3.40.50.2000:FF:000032">
    <property type="entry name" value="3-deoxy-D-manno-octulosonic acid transferase"/>
    <property type="match status" value="1"/>
</dbReference>
<protein>
    <recommendedName>
        <fullName evidence="3 9">3-deoxy-D-manno-octulosonic acid transferase</fullName>
        <shortName evidence="9">Kdo transferase</shortName>
        <ecNumber evidence="2 9">2.4.99.12</ecNumber>
    </recommendedName>
    <alternativeName>
        <fullName evidence="5 9">Lipid IV(A) 3-deoxy-D-manno-octulosonic acid transferase</fullName>
    </alternativeName>
</protein>
<dbReference type="Pfam" id="PF04413">
    <property type="entry name" value="Glycos_transf_N"/>
    <property type="match status" value="1"/>
</dbReference>
<gene>
    <name evidence="11" type="primary">waaA</name>
    <name evidence="11" type="ORF">SAMEA44547418_00561</name>
</gene>
<reference evidence="11 12" key="1">
    <citation type="submission" date="2017-06" db="EMBL/GenBank/DDBJ databases">
        <authorList>
            <consortium name="Pathogen Informatics"/>
        </authorList>
    </citation>
    <scope>NUCLEOTIDE SEQUENCE [LARGE SCALE GENOMIC DNA]</scope>
    <source>
        <strain evidence="11 12">NCTC12018</strain>
    </source>
</reference>
<feature type="active site" description="Proton acceptor" evidence="7">
    <location>
        <position position="64"/>
    </location>
</feature>
<dbReference type="RefSeq" id="WP_095065544.1">
    <property type="nucleotide sequence ID" value="NZ_LT906470.1"/>
</dbReference>
<accession>A0A239YNG4</accession>
<comment type="similarity">
    <text evidence="1">Belongs to the glycosyltransferase group 1 family. Glycosyltransferase 30 subfamily.</text>
</comment>
<dbReference type="GO" id="GO:0009245">
    <property type="term" value="P:lipid A biosynthetic process"/>
    <property type="evidence" value="ECO:0007669"/>
    <property type="project" value="TreeGrafter"/>
</dbReference>
<comment type="function">
    <text evidence="9">Involved in lipopolysaccharide (LPS) biosynthesis. Catalyzes the transfer of 3-deoxy-D-manno-octulosonate (Kdo) residue(s) from CMP-Kdo to lipid IV(A), the tetraacyldisaccharide-1,4'-bisphosphate precursor of lipid A.</text>
</comment>
<comment type="pathway">
    <text evidence="9">Bacterial outer membrane biogenesis; LPS core biosynthesis.</text>
</comment>
<dbReference type="AlphaFoldDB" id="A0A239YNG4"/>
<dbReference type="PANTHER" id="PTHR42755">
    <property type="entry name" value="3-DEOXY-MANNO-OCTULOSONATE CYTIDYLYLTRANSFERASE"/>
    <property type="match status" value="1"/>
</dbReference>
<dbReference type="GO" id="GO:0043842">
    <property type="term" value="F:Kdo transferase activity"/>
    <property type="evidence" value="ECO:0007669"/>
    <property type="project" value="UniProtKB-EC"/>
</dbReference>
<dbReference type="GO" id="GO:0009244">
    <property type="term" value="P:lipopolysaccharide core region biosynthetic process"/>
    <property type="evidence" value="ECO:0007669"/>
    <property type="project" value="UniProtKB-UniRule"/>
</dbReference>
<keyword evidence="9" id="KW-0472">Membrane</keyword>
<keyword evidence="9" id="KW-0812">Transmembrane</keyword>
<evidence type="ECO:0000256" key="6">
    <source>
        <dbReference type="ARBA" id="ARBA00049183"/>
    </source>
</evidence>
<dbReference type="KEGG" id="vrm:44547418_00561"/>
<keyword evidence="11" id="KW-0328">Glycosyltransferase</keyword>
<dbReference type="InterPro" id="IPR039901">
    <property type="entry name" value="Kdotransferase"/>
</dbReference>
<evidence type="ECO:0000259" key="10">
    <source>
        <dbReference type="Pfam" id="PF04413"/>
    </source>
</evidence>
<comment type="catalytic activity">
    <reaction evidence="6 9">
        <text>lipid IVA (E. coli) + CMP-3-deoxy-beta-D-manno-octulosonate = alpha-Kdo-(2-&gt;6)-lipid IVA (E. coli) + CMP + H(+)</text>
        <dbReference type="Rhea" id="RHEA:28066"/>
        <dbReference type="ChEBI" id="CHEBI:15378"/>
        <dbReference type="ChEBI" id="CHEBI:58603"/>
        <dbReference type="ChEBI" id="CHEBI:60364"/>
        <dbReference type="ChEBI" id="CHEBI:60377"/>
        <dbReference type="ChEBI" id="CHEBI:85987"/>
        <dbReference type="EC" id="2.4.99.12"/>
    </reaction>
</comment>
<organism evidence="11 12">
    <name type="scientific">Veillonella rodentium</name>
    <dbReference type="NCBI Taxonomy" id="248315"/>
    <lineage>
        <taxon>Bacteria</taxon>
        <taxon>Bacillati</taxon>
        <taxon>Bacillota</taxon>
        <taxon>Negativicutes</taxon>
        <taxon>Veillonellales</taxon>
        <taxon>Veillonellaceae</taxon>
        <taxon>Veillonella</taxon>
    </lineage>
</organism>
<evidence type="ECO:0000256" key="7">
    <source>
        <dbReference type="PIRSR" id="PIRSR639901-1"/>
    </source>
</evidence>
<dbReference type="InterPro" id="IPR038107">
    <property type="entry name" value="Glycos_transf_N_sf"/>
</dbReference>
<dbReference type="GO" id="GO:0005886">
    <property type="term" value="C:plasma membrane"/>
    <property type="evidence" value="ECO:0007669"/>
    <property type="project" value="UniProtKB-SubCell"/>
</dbReference>
<name>A0A239YNG4_9FIRM</name>
<feature type="site" description="Transition state stabilizer" evidence="8">
    <location>
        <position position="212"/>
    </location>
</feature>
<proteinExistence type="inferred from homology"/>
<evidence type="ECO:0000256" key="8">
    <source>
        <dbReference type="PIRSR" id="PIRSR639901-2"/>
    </source>
</evidence>
<evidence type="ECO:0000256" key="9">
    <source>
        <dbReference type="RuleBase" id="RU365103"/>
    </source>
</evidence>
<feature type="domain" description="3-deoxy-D-manno-octulosonic-acid transferase N-terminal" evidence="10">
    <location>
        <begin position="34"/>
        <end position="215"/>
    </location>
</feature>
<keyword evidence="12" id="KW-1185">Reference proteome</keyword>
<comment type="subcellular location">
    <subcellularLocation>
        <location evidence="9">Cell membrane</location>
    </subcellularLocation>
</comment>
<dbReference type="Proteomes" id="UP000214973">
    <property type="component" value="Chromosome 1"/>
</dbReference>
<sequence>MYWIYNVLLIFYWIGLIPVILYRLAFEDGFYERIKQSAGYMPASLLKKIEGRRAIWIHAASVGEIVATSPLVKEVKKEFPEAVVVVSVVTATGHAMAHRIIPEAEGIIFFPLDLPYLTRKILHIIKPITILLVETEIWPNFLRIAQSENIPVMMVNGRISDRSMKRYRYISAFTREMLRSIERFCMQSKFDAAYIARLGANKADITVTGNMKYDQTYATVSSEEKQQLLDEFGFGNNHPIIVAGSTHKGEEEAIFETFTQVLQEYPQARLLIAPREIYRGHDVQSLAKRYKLNAICRSDMTEPVHEGIPVVVLDTIGELGRLYSLGDIIFVGGSLVRTGGHNILEPAAHGKPILVGPHMFNFKEIFSLLNSRGACEQVKNGKELTEMVLRLCNDKALAEEMGEHCLEIIRENRGATRRNTQELRQLFEAHHIIP</sequence>
<dbReference type="EC" id="2.4.99.12" evidence="2 9"/>
<evidence type="ECO:0000313" key="12">
    <source>
        <dbReference type="Proteomes" id="UP000214973"/>
    </source>
</evidence>
<dbReference type="Gene3D" id="3.40.50.11720">
    <property type="entry name" value="3-Deoxy-D-manno-octulosonic-acid transferase, N-terminal domain"/>
    <property type="match status" value="1"/>
</dbReference>